<evidence type="ECO:0000256" key="1">
    <source>
        <dbReference type="ARBA" id="ARBA00004430"/>
    </source>
</evidence>
<dbReference type="Gene3D" id="3.80.10.10">
    <property type="entry name" value="Ribonuclease Inhibitor"/>
    <property type="match status" value="1"/>
</dbReference>
<feature type="region of interest" description="Disordered" evidence="2">
    <location>
        <begin position="348"/>
        <end position="371"/>
    </location>
</feature>
<proteinExistence type="predicted"/>
<comment type="subcellular location">
    <subcellularLocation>
        <location evidence="1">Cytoplasm</location>
        <location evidence="1">Cytoskeleton</location>
        <location evidence="1">Cilium axoneme</location>
    </subcellularLocation>
</comment>
<gene>
    <name evidence="3" type="ORF">VaNZ11_016130</name>
</gene>
<protein>
    <submittedName>
        <fullName evidence="3">Uncharacterized protein</fullName>
    </submittedName>
</protein>
<name>A0ABQ5SNP0_9CHLO</name>
<evidence type="ECO:0000313" key="3">
    <source>
        <dbReference type="EMBL" id="GLI71014.1"/>
    </source>
</evidence>
<organism evidence="3 4">
    <name type="scientific">Volvox africanus</name>
    <dbReference type="NCBI Taxonomy" id="51714"/>
    <lineage>
        <taxon>Eukaryota</taxon>
        <taxon>Viridiplantae</taxon>
        <taxon>Chlorophyta</taxon>
        <taxon>core chlorophytes</taxon>
        <taxon>Chlorophyceae</taxon>
        <taxon>CS clade</taxon>
        <taxon>Chlamydomonadales</taxon>
        <taxon>Volvocaceae</taxon>
        <taxon>Volvox</taxon>
    </lineage>
</organism>
<accession>A0ABQ5SNP0</accession>
<evidence type="ECO:0000256" key="2">
    <source>
        <dbReference type="SAM" id="MobiDB-lite"/>
    </source>
</evidence>
<dbReference type="SUPFAM" id="SSF52047">
    <property type="entry name" value="RNI-like"/>
    <property type="match status" value="1"/>
</dbReference>
<evidence type="ECO:0000313" key="4">
    <source>
        <dbReference type="Proteomes" id="UP001165090"/>
    </source>
</evidence>
<sequence length="493" mass="52755">AVRMLSDTGAVLPDSAAVAAERSAESLTSRAVRLQEWASLFRPGAVGEVLTSLELRQLMLEGPLLQAIQRCPNLTALSALGLGKGHGRLTETFRAGSHADECLRTVSGMEEEDDKGRILWKLRRLRLADVRLGRTLLDVLHTAPELRNLTLGLSLAQYQIQNARGGVRRGGRNPNDSVSGEDWRRRFDAAAAAAAALVTEEAAAKGPLFGPWAELLCVCFRCTEVQLVLGGSLVWSEVVGWLAGALGPRLTLLGIEASGAYGKHPVRDSDLAAIAYGLPYLRRLHLLSYDVSDRGLLQLAGMPALQDLRFDSETFLAYIPAEHVLELALAAAIARQTVGKANASGAAACSSSTTTTTTTTTNNNNNRYSSTGGAQNHDFYVYGCGRDPPRQLPPLVITATFLSERQAEEVNCQLDARVRSIGSGGDNMCGSVWTSRGGAAARWEPATCARGFDSYGSERVGCGDGGNCAEGLSVRVVRKSPPDTHEDPDEWLV</sequence>
<dbReference type="Proteomes" id="UP001165090">
    <property type="component" value="Unassembled WGS sequence"/>
</dbReference>
<dbReference type="EMBL" id="BSDZ01000101">
    <property type="protein sequence ID" value="GLI71014.1"/>
    <property type="molecule type" value="Genomic_DNA"/>
</dbReference>
<comment type="caution">
    <text evidence="3">The sequence shown here is derived from an EMBL/GenBank/DDBJ whole genome shotgun (WGS) entry which is preliminary data.</text>
</comment>
<reference evidence="3 4" key="1">
    <citation type="journal article" date="2023" name="IScience">
        <title>Expanded male sex-determining region conserved during the evolution of homothallism in the green alga Volvox.</title>
        <authorList>
            <person name="Yamamoto K."/>
            <person name="Matsuzaki R."/>
            <person name="Mahakham W."/>
            <person name="Heman W."/>
            <person name="Sekimoto H."/>
            <person name="Kawachi M."/>
            <person name="Minakuchi Y."/>
            <person name="Toyoda A."/>
            <person name="Nozaki H."/>
        </authorList>
    </citation>
    <scope>NUCLEOTIDE SEQUENCE [LARGE SCALE GENOMIC DNA]</scope>
    <source>
        <strain evidence="3 4">NIES-4468</strain>
    </source>
</reference>
<feature type="non-terminal residue" evidence="3">
    <location>
        <position position="1"/>
    </location>
</feature>
<dbReference type="InterPro" id="IPR032675">
    <property type="entry name" value="LRR_dom_sf"/>
</dbReference>
<keyword evidence="4" id="KW-1185">Reference proteome</keyword>